<keyword evidence="3" id="KW-1185">Reference proteome</keyword>
<protein>
    <submittedName>
        <fullName evidence="2">Uncharacterized protein</fullName>
    </submittedName>
</protein>
<organism evidence="2 3">
    <name type="scientific">Fukomys damarensis</name>
    <name type="common">Damaraland mole rat</name>
    <name type="synonym">Cryptomys damarensis</name>
    <dbReference type="NCBI Taxonomy" id="885580"/>
    <lineage>
        <taxon>Eukaryota</taxon>
        <taxon>Metazoa</taxon>
        <taxon>Chordata</taxon>
        <taxon>Craniata</taxon>
        <taxon>Vertebrata</taxon>
        <taxon>Euteleostomi</taxon>
        <taxon>Mammalia</taxon>
        <taxon>Eutheria</taxon>
        <taxon>Euarchontoglires</taxon>
        <taxon>Glires</taxon>
        <taxon>Rodentia</taxon>
        <taxon>Hystricomorpha</taxon>
        <taxon>Bathyergidae</taxon>
        <taxon>Fukomys</taxon>
    </lineage>
</organism>
<sequence length="167" mass="18309">MPAQPATVLALVHCVCKVMLGTTLEMFPGSAPWDRNDTRQPLPASFKPRDFPLHAGLLALGLWSSSLLLSGLAQGLAPKNRGDDAREDWYIQTEPSRCPHYPPTVSAGIRQPSAVYMRLGRILPSRLTLHLELRTVSTDDQLPPASHGRGASLGRDEHSARVPTHRH</sequence>
<dbReference type="Proteomes" id="UP000028990">
    <property type="component" value="Unassembled WGS sequence"/>
</dbReference>
<name>A0A091EPC5_FUKDA</name>
<reference evidence="2 3" key="1">
    <citation type="submission" date="2013-11" db="EMBL/GenBank/DDBJ databases">
        <title>The Damaraland mole rat (Fukomys damarensis) genome and evolution of African mole rats.</title>
        <authorList>
            <person name="Gladyshev V.N."/>
            <person name="Fang X."/>
        </authorList>
    </citation>
    <scope>NUCLEOTIDE SEQUENCE [LARGE SCALE GENOMIC DNA]</scope>
    <source>
        <tissue evidence="2">Liver</tissue>
    </source>
</reference>
<dbReference type="AlphaFoldDB" id="A0A091EPC5"/>
<evidence type="ECO:0000256" key="1">
    <source>
        <dbReference type="SAM" id="MobiDB-lite"/>
    </source>
</evidence>
<proteinExistence type="predicted"/>
<evidence type="ECO:0000313" key="3">
    <source>
        <dbReference type="Proteomes" id="UP000028990"/>
    </source>
</evidence>
<evidence type="ECO:0000313" key="2">
    <source>
        <dbReference type="EMBL" id="KFO37536.1"/>
    </source>
</evidence>
<accession>A0A091EPC5</accession>
<feature type="region of interest" description="Disordered" evidence="1">
    <location>
        <begin position="138"/>
        <end position="167"/>
    </location>
</feature>
<gene>
    <name evidence="2" type="ORF">H920_01021</name>
</gene>
<dbReference type="EMBL" id="KN120802">
    <property type="protein sequence ID" value="KFO37536.1"/>
    <property type="molecule type" value="Genomic_DNA"/>
</dbReference>